<reference evidence="4 5" key="1">
    <citation type="journal article" date="2019" name="Fungal Biol. Biotechnol.">
        <title>Draft genome sequence of fastidious pathogen Ceratobasidium theobromae, which causes vascular-streak dieback in Theobroma cacao.</title>
        <authorList>
            <person name="Ali S.S."/>
            <person name="Asman A."/>
            <person name="Shao J."/>
            <person name="Firmansyah A.P."/>
            <person name="Susilo A.W."/>
            <person name="Rosmana A."/>
            <person name="McMahon P."/>
            <person name="Junaid M."/>
            <person name="Guest D."/>
            <person name="Kheng T.Y."/>
            <person name="Meinhardt L.W."/>
            <person name="Bailey B.A."/>
        </authorList>
    </citation>
    <scope>NUCLEOTIDE SEQUENCE [LARGE SCALE GENOMIC DNA]</scope>
    <source>
        <strain evidence="4 5">CT2</strain>
    </source>
</reference>
<feature type="transmembrane region" description="Helical" evidence="2">
    <location>
        <begin position="186"/>
        <end position="208"/>
    </location>
</feature>
<evidence type="ECO:0000256" key="1">
    <source>
        <dbReference type="SAM" id="MobiDB-lite"/>
    </source>
</evidence>
<organism evidence="4 5">
    <name type="scientific">Ceratobasidium theobromae</name>
    <dbReference type="NCBI Taxonomy" id="1582974"/>
    <lineage>
        <taxon>Eukaryota</taxon>
        <taxon>Fungi</taxon>
        <taxon>Dikarya</taxon>
        <taxon>Basidiomycota</taxon>
        <taxon>Agaricomycotina</taxon>
        <taxon>Agaricomycetes</taxon>
        <taxon>Cantharellales</taxon>
        <taxon>Ceratobasidiaceae</taxon>
        <taxon>Ceratobasidium</taxon>
    </lineage>
</organism>
<feature type="compositionally biased region" description="Pro residues" evidence="1">
    <location>
        <begin position="25"/>
        <end position="49"/>
    </location>
</feature>
<dbReference type="EMBL" id="SSOP01000427">
    <property type="protein sequence ID" value="KAB5588538.1"/>
    <property type="molecule type" value="Genomic_DNA"/>
</dbReference>
<feature type="region of interest" description="Disordered" evidence="1">
    <location>
        <begin position="18"/>
        <end position="55"/>
    </location>
</feature>
<evidence type="ECO:0000313" key="4">
    <source>
        <dbReference type="EMBL" id="KAB5588538.1"/>
    </source>
</evidence>
<keyword evidence="5" id="KW-1185">Reference proteome</keyword>
<sequence>MSRNVKLKEVKLTSLKFANWRSPPETGPVPPPEGQAPLPPNPPAPPPIAPLAGPGNPNPNLLPFDFFRRQDAIERLANDKPGGELAGDATVWRLYLEEAAEHDEELVKGRHQSLDMLLLFAALFSAILTAFLIESKNLLELDPADESVTLLKMIAESQRRVELGLPAQDFNVDSADDFTPSHISRWINGIWFASLALSLSAALVAMLGKEWLTAYLTRRPRPPRSHALVRQSRLEGLERWWALHIIAFLPSLLHLSLLLFSIGLIIYLSTLDTAIAAVIAALVGFTSLFYVITAIQGAIYDYCPFVTQISEYLKIIGAIFLKRPNRDPDAHGSTPSLKDMQALLWLANNARDPAVVECSFQALAGLHVPTAHSDADTDVLPMQLDQQTTLTSLFDTVCKRVDRLLQNPAELATAGGANIMSRYTLAISKLAACLEKHYAGRSQGKEAAEIQARMDASRGDVGHSPIRLPDSVVTRPLDIIERLWSPESPAFPADVYAAFLTSEFTMLQVAAESGANVESMHELPSAGPNSLFVDGSTAPNHIIDMVETESKVEFDNSQILNLQVRYRQTMARATAMLWVHSKSDAPMRYSMLKMLLEAMSAASKCDALNTDAPIYLQQPHPPVVVPLLNVAECRFEATDLNTGPLAGFISLMHMNVQAQNESSMQLRRSVLQAISHVAPVVLHQMLNVDLALVTSEFDLETWTHSHHLADFHGIGYTATRQMMILLRYLGPLILLNDKIEGFLLEAMRLINLTLLEDKEDKGGRFALWAHGQDLIPFLEFAGASEYNLQALSRHSIFYLIDMVRLRPMGLDASMVDTILPPSTFAPLLRMIGRSDTTDKATEELVEGIVRRMRPRDDFFVQNKVEWNHVPCLDYLYLFTRTDQGFSALVYVARLEQENYRHLAIDAIVQTAHLAADRDPELAVASVQLDKSAVPGFLDAVSIIAKHCSGVSERNTMLLDFSQDAVDLVRAALGDPGCLPLVAAHPASHDLSSAIWAVGDVADAQNVLDQLDRLRNRSKRKNEGDSMFIDAEGGFVEDATYM</sequence>
<dbReference type="InterPro" id="IPR045338">
    <property type="entry name" value="DUF6535"/>
</dbReference>
<accession>A0A5N5QAT8</accession>
<protein>
    <submittedName>
        <fullName evidence="4">E3 ubiquitin-protein ligase</fullName>
    </submittedName>
</protein>
<feature type="transmembrane region" description="Helical" evidence="2">
    <location>
        <begin position="240"/>
        <end position="268"/>
    </location>
</feature>
<feature type="transmembrane region" description="Helical" evidence="2">
    <location>
        <begin position="274"/>
        <end position="292"/>
    </location>
</feature>
<gene>
    <name evidence="4" type="ORF">CTheo_8021</name>
</gene>
<proteinExistence type="predicted"/>
<evidence type="ECO:0000259" key="3">
    <source>
        <dbReference type="Pfam" id="PF20153"/>
    </source>
</evidence>
<name>A0A5N5QAT8_9AGAM</name>
<dbReference type="Proteomes" id="UP000383932">
    <property type="component" value="Unassembled WGS sequence"/>
</dbReference>
<feature type="domain" description="DUF6535" evidence="3">
    <location>
        <begin position="92"/>
        <end position="269"/>
    </location>
</feature>
<dbReference type="AlphaFoldDB" id="A0A5N5QAT8"/>
<evidence type="ECO:0000313" key="5">
    <source>
        <dbReference type="Proteomes" id="UP000383932"/>
    </source>
</evidence>
<keyword evidence="2" id="KW-0472">Membrane</keyword>
<evidence type="ECO:0000256" key="2">
    <source>
        <dbReference type="SAM" id="Phobius"/>
    </source>
</evidence>
<dbReference type="OrthoDB" id="3235960at2759"/>
<keyword evidence="2" id="KW-1133">Transmembrane helix</keyword>
<keyword evidence="2" id="KW-0812">Transmembrane</keyword>
<dbReference type="Pfam" id="PF20153">
    <property type="entry name" value="DUF6535"/>
    <property type="match status" value="1"/>
</dbReference>
<comment type="caution">
    <text evidence="4">The sequence shown here is derived from an EMBL/GenBank/DDBJ whole genome shotgun (WGS) entry which is preliminary data.</text>
</comment>